<proteinExistence type="predicted"/>
<organism evidence="1 2">
    <name type="scientific">Salegentibacter flavus</name>
    <dbReference type="NCBI Taxonomy" id="287099"/>
    <lineage>
        <taxon>Bacteria</taxon>
        <taxon>Pseudomonadati</taxon>
        <taxon>Bacteroidota</taxon>
        <taxon>Flavobacteriia</taxon>
        <taxon>Flavobacteriales</taxon>
        <taxon>Flavobacteriaceae</taxon>
        <taxon>Salegentibacter</taxon>
    </lineage>
</organism>
<dbReference type="STRING" id="287099.SAMN05660413_01270"/>
<gene>
    <name evidence="1" type="ORF">SAMN05660413_01270</name>
</gene>
<dbReference type="EMBL" id="FOVL01000006">
    <property type="protein sequence ID" value="SFN48527.1"/>
    <property type="molecule type" value="Genomic_DNA"/>
</dbReference>
<name>A0A1I4ZEA4_9FLAO</name>
<accession>A0A1I4ZEA4</accession>
<evidence type="ECO:0000313" key="1">
    <source>
        <dbReference type="EMBL" id="SFN48527.1"/>
    </source>
</evidence>
<dbReference type="OrthoDB" id="1448648at2"/>
<evidence type="ECO:0008006" key="3">
    <source>
        <dbReference type="Google" id="ProtNLM"/>
    </source>
</evidence>
<sequence>MKKKFFKLLSRFNKKVLPSYSKKQLDLQKASKVQMAIIGWKLWVTKNALD</sequence>
<dbReference type="AlphaFoldDB" id="A0A1I4ZEA4"/>
<dbReference type="Proteomes" id="UP000199153">
    <property type="component" value="Unassembled WGS sequence"/>
</dbReference>
<reference evidence="1 2" key="1">
    <citation type="submission" date="2016-10" db="EMBL/GenBank/DDBJ databases">
        <authorList>
            <person name="de Groot N.N."/>
        </authorList>
    </citation>
    <scope>NUCLEOTIDE SEQUENCE [LARGE SCALE GENOMIC DNA]</scope>
    <source>
        <strain evidence="1 2">DSM 17794</strain>
    </source>
</reference>
<evidence type="ECO:0000313" key="2">
    <source>
        <dbReference type="Proteomes" id="UP000199153"/>
    </source>
</evidence>
<keyword evidence="2" id="KW-1185">Reference proteome</keyword>
<dbReference type="RefSeq" id="WP_093407313.1">
    <property type="nucleotide sequence ID" value="NZ_FOVL01000006.1"/>
</dbReference>
<protein>
    <recommendedName>
        <fullName evidence="3">SsrA-binding protein</fullName>
    </recommendedName>
</protein>